<sequence>MRKVFVAAVILFVLAVMIVSRKSEEGFRITVHNQLDQEIIQLTLVYPNGSQTFEMKAHSDQKLHVYPQNFGEGSITLQYEDKLTKQEITIFGYIENNYRGKADVTIDSIADNGELQATVETEDHLY</sequence>
<keyword evidence="2" id="KW-1185">Reference proteome</keyword>
<dbReference type="RefSeq" id="WP_127491978.1">
    <property type="nucleotide sequence ID" value="NZ_BTCL01000004.1"/>
</dbReference>
<gene>
    <name evidence="1" type="ORF">PghCCS26_14410</name>
</gene>
<organism evidence="1 2">
    <name type="scientific">Paenibacillus glycanilyticus</name>
    <dbReference type="NCBI Taxonomy" id="126569"/>
    <lineage>
        <taxon>Bacteria</taxon>
        <taxon>Bacillati</taxon>
        <taxon>Bacillota</taxon>
        <taxon>Bacilli</taxon>
        <taxon>Bacillales</taxon>
        <taxon>Paenibacillaceae</taxon>
        <taxon>Paenibacillus</taxon>
    </lineage>
</organism>
<evidence type="ECO:0000313" key="1">
    <source>
        <dbReference type="EMBL" id="GMK44313.1"/>
    </source>
</evidence>
<accession>A0ABQ6NHU7</accession>
<comment type="caution">
    <text evidence="1">The sequence shown here is derived from an EMBL/GenBank/DDBJ whole genome shotgun (WGS) entry which is preliminary data.</text>
</comment>
<name>A0ABQ6NHU7_9BACL</name>
<reference evidence="1 2" key="1">
    <citation type="submission" date="2023-05" db="EMBL/GenBank/DDBJ databases">
        <title>Draft genome of Paenibacillus sp. CCS26.</title>
        <authorList>
            <person name="Akita H."/>
            <person name="Shinto Y."/>
            <person name="Kimura Z."/>
        </authorList>
    </citation>
    <scope>NUCLEOTIDE SEQUENCE [LARGE SCALE GENOMIC DNA]</scope>
    <source>
        <strain evidence="1 2">CCS26</strain>
    </source>
</reference>
<protein>
    <submittedName>
        <fullName evidence="1">Uncharacterized protein</fullName>
    </submittedName>
</protein>
<dbReference type="EMBL" id="BTCL01000004">
    <property type="protein sequence ID" value="GMK44313.1"/>
    <property type="molecule type" value="Genomic_DNA"/>
</dbReference>
<dbReference type="Proteomes" id="UP001285921">
    <property type="component" value="Unassembled WGS sequence"/>
</dbReference>
<evidence type="ECO:0000313" key="2">
    <source>
        <dbReference type="Proteomes" id="UP001285921"/>
    </source>
</evidence>
<proteinExistence type="predicted"/>